<dbReference type="InterPro" id="IPR003150">
    <property type="entry name" value="DNA-bd_RFX"/>
</dbReference>
<dbReference type="Proteomes" id="UP000053611">
    <property type="component" value="Unassembled WGS sequence"/>
</dbReference>
<evidence type="ECO:0000256" key="4">
    <source>
        <dbReference type="ARBA" id="ARBA00023242"/>
    </source>
</evidence>
<dbReference type="OrthoDB" id="338531at2759"/>
<dbReference type="EMBL" id="KQ087182">
    <property type="protein sequence ID" value="KLT45164.1"/>
    <property type="molecule type" value="Genomic_DNA"/>
</dbReference>
<keyword evidence="4" id="KW-0539">Nucleus</keyword>
<dbReference type="PANTHER" id="PTHR22970">
    <property type="entry name" value="AT-RICH INTERACTIVE DOMAIN-CONTAINING PROTEIN 2"/>
    <property type="match status" value="1"/>
</dbReference>
<feature type="domain" description="RFX-type winged-helix" evidence="5">
    <location>
        <begin position="393"/>
        <end position="471"/>
    </location>
</feature>
<gene>
    <name evidence="6" type="ORF">CC85DRAFT_282658</name>
</gene>
<name>A0A0J1BB32_9TREE</name>
<keyword evidence="1" id="KW-0156">Chromatin regulator</keyword>
<sequence>MATTTRPVAVHAVPHAQAHAQQVAPRPNIYGATAHELRAGPRNPLFLMLRSGIDSEVDYALPRLVLASFEYSDKFLLEHYIDSVSALREWPERWLDELEREHAYYELLRAGRNGDELARKALGAVPAFTANPVVEARASYSLQVLRNSSFVGQNARTISRTSFINFVTRFFDLSPPFLLEIVARSPEPVQHILILLQQISPYLYVGPPIYKLLSEVLPYVATNTRDSTVLQLVIPILITAFQVPTFPPPPDSFIQHMLHLLTLNPPPSLLSMVLDLLAAVAPQAPYARTILSDPSISAHLRQLTILLKHQAKTHEMALEVPPEVRSKNIYNPAAAAHLSRQAAMKRQRQREIDQPQMEVFGGPGVQREVGTVAPTLNPSIRKELYTLSEPKRSIAWMHETFVYSSQAQLLQVSFWHAYRDFFSNPATVEQLLSASEVIKNVQVAFPAAQAKLFTEKDGERKFIISGLGFRQGSDGADRFGCVWRGCTSPTGPSNPGELLAHIQSAHLDPMPPACAWGSCQHAGVTVGHVLTHLPLLEPLDVPQTIAVDARTPTNVLYSPVITDKLSVQLPHTEHIKIQACVTPHDQHRQPSGAAFLAALVIRGLARNLATEIAAARPGEVGLTDAQRKEKKRHLAEERFGLPIPDAVLREEEEEEDAARGGDDYGAGASMGLAEIERARRAFHAVQDALLDVVNNNVTGIGAYISDAFVV</sequence>
<reference evidence="6 7" key="1">
    <citation type="submission" date="2015-03" db="EMBL/GenBank/DDBJ databases">
        <title>Genomics and transcriptomics of the oil-accumulating basidiomycete yeast T. oleaginosus allow insights into substrate utilization and the diverse evolutionary trajectories of mating systems in fungi.</title>
        <authorList>
            <consortium name="DOE Joint Genome Institute"/>
            <person name="Kourist R."/>
            <person name="Kracht O."/>
            <person name="Bracharz F."/>
            <person name="Lipzen A."/>
            <person name="Nolan M."/>
            <person name="Ohm R."/>
            <person name="Grigoriev I."/>
            <person name="Sun S."/>
            <person name="Heitman J."/>
            <person name="Bruck T."/>
            <person name="Nowrousian M."/>
        </authorList>
    </citation>
    <scope>NUCLEOTIDE SEQUENCE [LARGE SCALE GENOMIC DNA]</scope>
    <source>
        <strain evidence="6 7">IBC0246</strain>
    </source>
</reference>
<evidence type="ECO:0000256" key="3">
    <source>
        <dbReference type="ARBA" id="ARBA00023163"/>
    </source>
</evidence>
<dbReference type="AlphaFoldDB" id="A0A0J1BB32"/>
<dbReference type="PANTHER" id="PTHR22970:SF14">
    <property type="entry name" value="AT-RICH INTERACTIVE DOMAIN-CONTAINING PROTEIN 2"/>
    <property type="match status" value="1"/>
</dbReference>
<evidence type="ECO:0000259" key="5">
    <source>
        <dbReference type="PROSITE" id="PS51526"/>
    </source>
</evidence>
<dbReference type="STRING" id="879819.A0A0J1BB32"/>
<dbReference type="GO" id="GO:0016586">
    <property type="term" value="C:RSC-type complex"/>
    <property type="evidence" value="ECO:0007669"/>
    <property type="project" value="TreeGrafter"/>
</dbReference>
<dbReference type="GO" id="GO:0003677">
    <property type="term" value="F:DNA binding"/>
    <property type="evidence" value="ECO:0007669"/>
    <property type="project" value="InterPro"/>
</dbReference>
<dbReference type="PROSITE" id="PS51526">
    <property type="entry name" value="RFX_DBD"/>
    <property type="match status" value="1"/>
</dbReference>
<dbReference type="InterPro" id="IPR052406">
    <property type="entry name" value="Chromatin_Remodeling_Comp"/>
</dbReference>
<keyword evidence="3" id="KW-0804">Transcription</keyword>
<evidence type="ECO:0000313" key="7">
    <source>
        <dbReference type="Proteomes" id="UP000053611"/>
    </source>
</evidence>
<dbReference type="GeneID" id="28982662"/>
<evidence type="ECO:0000256" key="2">
    <source>
        <dbReference type="ARBA" id="ARBA00023015"/>
    </source>
</evidence>
<evidence type="ECO:0000256" key="1">
    <source>
        <dbReference type="ARBA" id="ARBA00022853"/>
    </source>
</evidence>
<organism evidence="6 7">
    <name type="scientific">Cutaneotrichosporon oleaginosum</name>
    <dbReference type="NCBI Taxonomy" id="879819"/>
    <lineage>
        <taxon>Eukaryota</taxon>
        <taxon>Fungi</taxon>
        <taxon>Dikarya</taxon>
        <taxon>Basidiomycota</taxon>
        <taxon>Agaricomycotina</taxon>
        <taxon>Tremellomycetes</taxon>
        <taxon>Trichosporonales</taxon>
        <taxon>Trichosporonaceae</taxon>
        <taxon>Cutaneotrichosporon</taxon>
    </lineage>
</organism>
<dbReference type="RefSeq" id="XP_018281655.1">
    <property type="nucleotide sequence ID" value="XM_018422059.1"/>
</dbReference>
<keyword evidence="7" id="KW-1185">Reference proteome</keyword>
<dbReference type="GO" id="GO:0006325">
    <property type="term" value="P:chromatin organization"/>
    <property type="evidence" value="ECO:0007669"/>
    <property type="project" value="UniProtKB-KW"/>
</dbReference>
<protein>
    <recommendedName>
        <fullName evidence="5">RFX-type winged-helix domain-containing protein</fullName>
    </recommendedName>
</protein>
<keyword evidence="2" id="KW-0805">Transcription regulation</keyword>
<accession>A0A0J1BB32</accession>
<proteinExistence type="predicted"/>
<dbReference type="GO" id="GO:0006355">
    <property type="term" value="P:regulation of DNA-templated transcription"/>
    <property type="evidence" value="ECO:0007669"/>
    <property type="project" value="InterPro"/>
</dbReference>
<evidence type="ECO:0000313" key="6">
    <source>
        <dbReference type="EMBL" id="KLT45164.1"/>
    </source>
</evidence>